<name>A0ABR7U066_9BRAD</name>
<sequence>MPPQQTDISPGIEVDAAKRGLNLAIVSAKDTIDQALVARLKASAKALDKALDKDAAGPAAAPRRSVLAPIKRAWLAIWERHQRPQVNLQDLSDRELRDIGLTRSEVDYLTPQRAIDALRDHTRYLWNRGGM</sequence>
<protein>
    <submittedName>
        <fullName evidence="2">DUF1127 domain-containing protein</fullName>
    </submittedName>
</protein>
<reference evidence="2 3" key="1">
    <citation type="journal article" date="2020" name="Arch. Microbiol.">
        <title>Bradyrhizobium campsiandrae sp. nov., a nitrogen-fixing bacterial strain isolated from a native leguminous tree from the Amazon adapted to flooded conditions.</title>
        <authorList>
            <person name="Cabral Michel D."/>
            <person name="Martins da Costa E."/>
            <person name="Azarias Guimaraes A."/>
            <person name="Soares de Carvalho T."/>
            <person name="Santos de Castro Caputo P."/>
            <person name="Willems A."/>
            <person name="de Souza Moreira F.M."/>
        </authorList>
    </citation>
    <scope>NUCLEOTIDE SEQUENCE [LARGE SCALE GENOMIC DNA]</scope>
    <source>
        <strain evidence="3">INPA 384B</strain>
    </source>
</reference>
<dbReference type="Proteomes" id="UP000639516">
    <property type="component" value="Unassembled WGS sequence"/>
</dbReference>
<evidence type="ECO:0000259" key="1">
    <source>
        <dbReference type="Pfam" id="PF06568"/>
    </source>
</evidence>
<feature type="domain" description="YjiS-like" evidence="1">
    <location>
        <begin position="73"/>
        <end position="106"/>
    </location>
</feature>
<gene>
    <name evidence="2" type="ORF">HA482_01205</name>
</gene>
<evidence type="ECO:0000313" key="3">
    <source>
        <dbReference type="Proteomes" id="UP000639516"/>
    </source>
</evidence>
<dbReference type="InterPro" id="IPR009506">
    <property type="entry name" value="YjiS-like"/>
</dbReference>
<accession>A0ABR7U066</accession>
<organism evidence="2 3">
    <name type="scientific">Bradyrhizobium campsiandrae</name>
    <dbReference type="NCBI Taxonomy" id="1729892"/>
    <lineage>
        <taxon>Bacteria</taxon>
        <taxon>Pseudomonadati</taxon>
        <taxon>Pseudomonadota</taxon>
        <taxon>Alphaproteobacteria</taxon>
        <taxon>Hyphomicrobiales</taxon>
        <taxon>Nitrobacteraceae</taxon>
        <taxon>Bradyrhizobium</taxon>
    </lineage>
</organism>
<dbReference type="EMBL" id="JAATTO010000002">
    <property type="protein sequence ID" value="MBC9976829.1"/>
    <property type="molecule type" value="Genomic_DNA"/>
</dbReference>
<proteinExistence type="predicted"/>
<dbReference type="Pfam" id="PF06568">
    <property type="entry name" value="YjiS-like"/>
    <property type="match status" value="1"/>
</dbReference>
<evidence type="ECO:0000313" key="2">
    <source>
        <dbReference type="EMBL" id="MBC9976829.1"/>
    </source>
</evidence>
<comment type="caution">
    <text evidence="2">The sequence shown here is derived from an EMBL/GenBank/DDBJ whole genome shotgun (WGS) entry which is preliminary data.</text>
</comment>
<dbReference type="RefSeq" id="WP_188098412.1">
    <property type="nucleotide sequence ID" value="NZ_JAANIH010000009.1"/>
</dbReference>
<keyword evidence="3" id="KW-1185">Reference proteome</keyword>